<dbReference type="AlphaFoldDB" id="A0A0R0C339"/>
<evidence type="ECO:0008006" key="3">
    <source>
        <dbReference type="Google" id="ProtNLM"/>
    </source>
</evidence>
<dbReference type="RefSeq" id="WP_057662463.1">
    <property type="nucleotide sequence ID" value="NZ_LDJH01000002.1"/>
</dbReference>
<evidence type="ECO:0000313" key="2">
    <source>
        <dbReference type="Proteomes" id="UP000051254"/>
    </source>
</evidence>
<keyword evidence="2" id="KW-1185">Reference proteome</keyword>
<dbReference type="EMBL" id="LDJH01000002">
    <property type="protein sequence ID" value="KRG60818.1"/>
    <property type="molecule type" value="Genomic_DNA"/>
</dbReference>
<proteinExistence type="predicted"/>
<dbReference type="Gene3D" id="2.60.120.200">
    <property type="match status" value="1"/>
</dbReference>
<comment type="caution">
    <text evidence="1">The sequence shown here is derived from an EMBL/GenBank/DDBJ whole genome shotgun (WGS) entry which is preliminary data.</text>
</comment>
<dbReference type="SUPFAM" id="SSF49899">
    <property type="entry name" value="Concanavalin A-like lectins/glucanases"/>
    <property type="match status" value="1"/>
</dbReference>
<organism evidence="1 2">
    <name type="scientific">Stenotrophomonas koreensis</name>
    <dbReference type="NCBI Taxonomy" id="266128"/>
    <lineage>
        <taxon>Bacteria</taxon>
        <taxon>Pseudomonadati</taxon>
        <taxon>Pseudomonadota</taxon>
        <taxon>Gammaproteobacteria</taxon>
        <taxon>Lysobacterales</taxon>
        <taxon>Lysobacteraceae</taxon>
        <taxon>Stenotrophomonas</taxon>
    </lineage>
</organism>
<dbReference type="STRING" id="266128.ABB25_01105"/>
<dbReference type="InterPro" id="IPR013320">
    <property type="entry name" value="ConA-like_dom_sf"/>
</dbReference>
<name>A0A0R0C339_9GAMM</name>
<sequence>MLRRVMMAGNAAGGGDPYWADVVALLNMPGANGSTAFPDEKGLCTWSAAGNVRVDTSRGFNVAEFDGSDDYIREASGSLPVPLRIGSGDFTVDFIVKTNGTSTYAVCGNLDDNNGSGSWWVILNSAYLGLHTVQFGSAGGTMRFGAAPLDTTAEHHIEISRSGNSTRCFVDGVQLGATQSLGSFTGSFSSAFLIGCAFHTFSGYVYDLNGYIRALRVTKAARHTANFTPPAAPFPTS</sequence>
<protein>
    <recommendedName>
        <fullName evidence="3">LamG-like jellyroll fold domain-containing protein</fullName>
    </recommendedName>
</protein>
<accession>A0A0R0C339</accession>
<evidence type="ECO:0000313" key="1">
    <source>
        <dbReference type="EMBL" id="KRG60818.1"/>
    </source>
</evidence>
<reference evidence="1 2" key="1">
    <citation type="submission" date="2015-05" db="EMBL/GenBank/DDBJ databases">
        <title>Genome sequencing and analysis of members of genus Stenotrophomonas.</title>
        <authorList>
            <person name="Patil P.P."/>
            <person name="Midha S."/>
            <person name="Patil P.B."/>
        </authorList>
    </citation>
    <scope>NUCLEOTIDE SEQUENCE [LARGE SCALE GENOMIC DNA]</scope>
    <source>
        <strain evidence="1 2">DSM 17805</strain>
    </source>
</reference>
<dbReference type="PATRIC" id="fig|266128.3.peg.1291"/>
<dbReference type="Pfam" id="PF13385">
    <property type="entry name" value="Laminin_G_3"/>
    <property type="match status" value="1"/>
</dbReference>
<dbReference type="Proteomes" id="UP000051254">
    <property type="component" value="Unassembled WGS sequence"/>
</dbReference>
<dbReference type="OrthoDB" id="6389037at2"/>
<gene>
    <name evidence="1" type="ORF">ABB25_01105</name>
</gene>